<evidence type="ECO:0000256" key="5">
    <source>
        <dbReference type="ARBA" id="ARBA00023014"/>
    </source>
</evidence>
<dbReference type="OrthoDB" id="9179439at2"/>
<accession>A0A7Z2GN98</accession>
<evidence type="ECO:0000256" key="4">
    <source>
        <dbReference type="ARBA" id="ARBA00023004"/>
    </source>
</evidence>
<keyword evidence="5" id="KW-0411">Iron-sulfur</keyword>
<sequence length="189" mass="20317">MTQPRAQSRSQTPAQTAAPTDLTVHVNGRAVSVPAADADMSLAEFLHERLDLTGTKVCCGIGVCRACTVGLRNRSNALMEKTLACVTPMSAVANQYVYTVESLANGARLSPLQQAFLEGFAFQCGYCTPGFLMAATALLDHLKGYRLSAEQLDAAIDTWVGGNLCRCTGYVKYRAAIKQAVHRQWQDGA</sequence>
<reference evidence="8 9" key="1">
    <citation type="submission" date="2019-12" db="EMBL/GenBank/DDBJ databases">
        <title>Paraburkholderia acidiphila 7Q-K02 sp. nov and Paraburkholderia acidisoli DHF22 sp. nov., two strains isolated from forest soil.</title>
        <authorList>
            <person name="Gao Z."/>
            <person name="Qiu L."/>
        </authorList>
    </citation>
    <scope>NUCLEOTIDE SEQUENCE [LARGE SCALE GENOMIC DNA]</scope>
    <source>
        <strain evidence="8 9">DHF22</strain>
    </source>
</reference>
<protein>
    <submittedName>
        <fullName evidence="8">2Fe-2S iron-sulfur cluster binding domain-containing protein</fullName>
    </submittedName>
</protein>
<keyword evidence="9" id="KW-1185">Reference proteome</keyword>
<dbReference type="GO" id="GO:0016491">
    <property type="term" value="F:oxidoreductase activity"/>
    <property type="evidence" value="ECO:0007669"/>
    <property type="project" value="UniProtKB-KW"/>
</dbReference>
<dbReference type="PROSITE" id="PS51085">
    <property type="entry name" value="2FE2S_FER_2"/>
    <property type="match status" value="1"/>
</dbReference>
<evidence type="ECO:0000256" key="3">
    <source>
        <dbReference type="ARBA" id="ARBA00023002"/>
    </source>
</evidence>
<dbReference type="GO" id="GO:0046872">
    <property type="term" value="F:metal ion binding"/>
    <property type="evidence" value="ECO:0007669"/>
    <property type="project" value="UniProtKB-KW"/>
</dbReference>
<dbReference type="InterPro" id="IPR012675">
    <property type="entry name" value="Beta-grasp_dom_sf"/>
</dbReference>
<dbReference type="InterPro" id="IPR002888">
    <property type="entry name" value="2Fe-2S-bd"/>
</dbReference>
<feature type="compositionally biased region" description="Polar residues" evidence="6">
    <location>
        <begin position="1"/>
        <end position="18"/>
    </location>
</feature>
<evidence type="ECO:0000259" key="7">
    <source>
        <dbReference type="PROSITE" id="PS51085"/>
    </source>
</evidence>
<evidence type="ECO:0000256" key="6">
    <source>
        <dbReference type="SAM" id="MobiDB-lite"/>
    </source>
</evidence>
<dbReference type="AlphaFoldDB" id="A0A7Z2GN98"/>
<evidence type="ECO:0000313" key="8">
    <source>
        <dbReference type="EMBL" id="QGZ64721.1"/>
    </source>
</evidence>
<dbReference type="Pfam" id="PF01799">
    <property type="entry name" value="Fer2_2"/>
    <property type="match status" value="1"/>
</dbReference>
<dbReference type="RefSeq" id="WP_158954432.1">
    <property type="nucleotide sequence ID" value="NZ_CP046915.1"/>
</dbReference>
<keyword evidence="1" id="KW-0001">2Fe-2S</keyword>
<gene>
    <name evidence="8" type="ORF">FAZ98_23100</name>
</gene>
<keyword evidence="2" id="KW-0479">Metal-binding</keyword>
<proteinExistence type="predicted"/>
<dbReference type="InterPro" id="IPR001041">
    <property type="entry name" value="2Fe-2S_ferredoxin-type"/>
</dbReference>
<dbReference type="Proteomes" id="UP000433577">
    <property type="component" value="Chromosome 3"/>
</dbReference>
<organism evidence="8 9">
    <name type="scientific">Paraburkholderia acidisoli</name>
    <dbReference type="NCBI Taxonomy" id="2571748"/>
    <lineage>
        <taxon>Bacteria</taxon>
        <taxon>Pseudomonadati</taxon>
        <taxon>Pseudomonadota</taxon>
        <taxon>Betaproteobacteria</taxon>
        <taxon>Burkholderiales</taxon>
        <taxon>Burkholderiaceae</taxon>
        <taxon>Paraburkholderia</taxon>
    </lineage>
</organism>
<dbReference type="Pfam" id="PF00111">
    <property type="entry name" value="Fer2"/>
    <property type="match status" value="1"/>
</dbReference>
<dbReference type="SUPFAM" id="SSF47741">
    <property type="entry name" value="CO dehydrogenase ISP C-domain like"/>
    <property type="match status" value="1"/>
</dbReference>
<feature type="region of interest" description="Disordered" evidence="6">
    <location>
        <begin position="1"/>
        <end position="20"/>
    </location>
</feature>
<dbReference type="PANTHER" id="PTHR44379:SF5">
    <property type="entry name" value="OXIDOREDUCTASE WITH IRON-SULFUR SUBUNIT"/>
    <property type="match status" value="1"/>
</dbReference>
<dbReference type="InterPro" id="IPR036010">
    <property type="entry name" value="2Fe-2S_ferredoxin-like_sf"/>
</dbReference>
<name>A0A7Z2GN98_9BURK</name>
<keyword evidence="3" id="KW-0560">Oxidoreductase</keyword>
<dbReference type="SUPFAM" id="SSF54292">
    <property type="entry name" value="2Fe-2S ferredoxin-like"/>
    <property type="match status" value="1"/>
</dbReference>
<evidence type="ECO:0000313" key="9">
    <source>
        <dbReference type="Proteomes" id="UP000433577"/>
    </source>
</evidence>
<evidence type="ECO:0000256" key="1">
    <source>
        <dbReference type="ARBA" id="ARBA00022714"/>
    </source>
</evidence>
<dbReference type="GO" id="GO:0051537">
    <property type="term" value="F:2 iron, 2 sulfur cluster binding"/>
    <property type="evidence" value="ECO:0007669"/>
    <property type="project" value="UniProtKB-KW"/>
</dbReference>
<dbReference type="PANTHER" id="PTHR44379">
    <property type="entry name" value="OXIDOREDUCTASE WITH IRON-SULFUR SUBUNIT"/>
    <property type="match status" value="1"/>
</dbReference>
<keyword evidence="4" id="KW-0408">Iron</keyword>
<dbReference type="Gene3D" id="1.10.150.120">
    <property type="entry name" value="[2Fe-2S]-binding domain"/>
    <property type="match status" value="1"/>
</dbReference>
<dbReference type="InterPro" id="IPR051452">
    <property type="entry name" value="Diverse_Oxidoreductases"/>
</dbReference>
<feature type="domain" description="2Fe-2S ferredoxin-type" evidence="7">
    <location>
        <begin position="20"/>
        <end position="103"/>
    </location>
</feature>
<dbReference type="InterPro" id="IPR036884">
    <property type="entry name" value="2Fe-2S-bd_dom_sf"/>
</dbReference>
<dbReference type="KEGG" id="pacs:FAZ98_23100"/>
<evidence type="ECO:0000256" key="2">
    <source>
        <dbReference type="ARBA" id="ARBA00022723"/>
    </source>
</evidence>
<dbReference type="EMBL" id="CP046915">
    <property type="protein sequence ID" value="QGZ64721.1"/>
    <property type="molecule type" value="Genomic_DNA"/>
</dbReference>
<dbReference type="Gene3D" id="3.10.20.30">
    <property type="match status" value="1"/>
</dbReference>